<feature type="domain" description="PurM-like C-terminal" evidence="14">
    <location>
        <begin position="176"/>
        <end position="344"/>
    </location>
</feature>
<dbReference type="HAMAP" id="MF_00741">
    <property type="entry name" value="AIRS"/>
    <property type="match status" value="1"/>
</dbReference>
<dbReference type="NCBIfam" id="TIGR00878">
    <property type="entry name" value="purM"/>
    <property type="match status" value="1"/>
</dbReference>
<feature type="domain" description="PurM-like N-terminal" evidence="13">
    <location>
        <begin position="58"/>
        <end position="163"/>
    </location>
</feature>
<keyword evidence="12" id="KW-0963">Cytoplasm</keyword>
<dbReference type="EMBL" id="DRBS01000043">
    <property type="protein sequence ID" value="HDD43449.1"/>
    <property type="molecule type" value="Genomic_DNA"/>
</dbReference>
<evidence type="ECO:0000256" key="8">
    <source>
        <dbReference type="ARBA" id="ARBA00031908"/>
    </source>
</evidence>
<dbReference type="InterPro" id="IPR016188">
    <property type="entry name" value="PurM-like_N"/>
</dbReference>
<dbReference type="Gene3D" id="3.30.1330.10">
    <property type="entry name" value="PurM-like, N-terminal domain"/>
    <property type="match status" value="1"/>
</dbReference>
<keyword evidence="6 12" id="KW-0547">Nucleotide-binding</keyword>
<organism evidence="15">
    <name type="scientific">Desulfofervidus auxilii</name>
    <dbReference type="NCBI Taxonomy" id="1621989"/>
    <lineage>
        <taxon>Bacteria</taxon>
        <taxon>Pseudomonadati</taxon>
        <taxon>Thermodesulfobacteriota</taxon>
        <taxon>Candidatus Desulfofervidia</taxon>
        <taxon>Candidatus Desulfofervidales</taxon>
        <taxon>Candidatus Desulfofervidaceae</taxon>
        <taxon>Candidatus Desulfofervidus</taxon>
    </lineage>
</organism>
<evidence type="ECO:0000256" key="1">
    <source>
        <dbReference type="ARBA" id="ARBA00004686"/>
    </source>
</evidence>
<evidence type="ECO:0000313" key="15">
    <source>
        <dbReference type="EMBL" id="HDD43449.1"/>
    </source>
</evidence>
<evidence type="ECO:0000256" key="11">
    <source>
        <dbReference type="ARBA" id="ARBA00049057"/>
    </source>
</evidence>
<dbReference type="EC" id="6.3.3.1" evidence="3 12"/>
<evidence type="ECO:0000256" key="10">
    <source>
        <dbReference type="ARBA" id="ARBA00033093"/>
    </source>
</evidence>
<dbReference type="AlphaFoldDB" id="A0A7C0Y4G8"/>
<comment type="similarity">
    <text evidence="2 12">Belongs to the AIR synthase family.</text>
</comment>
<reference evidence="15" key="1">
    <citation type="journal article" date="2020" name="mSystems">
        <title>Genome- and Community-Level Interaction Insights into Carbon Utilization and Element Cycling Functions of Hydrothermarchaeota in Hydrothermal Sediment.</title>
        <authorList>
            <person name="Zhou Z."/>
            <person name="Liu Y."/>
            <person name="Xu W."/>
            <person name="Pan J."/>
            <person name="Luo Z.H."/>
            <person name="Li M."/>
        </authorList>
    </citation>
    <scope>NUCLEOTIDE SEQUENCE [LARGE SCALE GENOMIC DNA]</scope>
    <source>
        <strain evidence="15">HyVt-233</strain>
    </source>
</reference>
<dbReference type="Pfam" id="PF00586">
    <property type="entry name" value="AIRS"/>
    <property type="match status" value="1"/>
</dbReference>
<dbReference type="InterPro" id="IPR036676">
    <property type="entry name" value="PurM-like_C_sf"/>
</dbReference>
<evidence type="ECO:0000256" key="2">
    <source>
        <dbReference type="ARBA" id="ARBA00010280"/>
    </source>
</evidence>
<comment type="subcellular location">
    <subcellularLocation>
        <location evidence="12">Cytoplasm</location>
    </subcellularLocation>
</comment>
<dbReference type="SUPFAM" id="SSF56042">
    <property type="entry name" value="PurM C-terminal domain-like"/>
    <property type="match status" value="1"/>
</dbReference>
<protein>
    <recommendedName>
        <fullName evidence="4 12">Phosphoribosylformylglycinamidine cyclo-ligase</fullName>
        <ecNumber evidence="3 12">6.3.3.1</ecNumber>
    </recommendedName>
    <alternativeName>
        <fullName evidence="9 12">AIR synthase</fullName>
    </alternativeName>
    <alternativeName>
        <fullName evidence="10 12">AIRS</fullName>
    </alternativeName>
    <alternativeName>
        <fullName evidence="8 12">Phosphoribosyl-aminoimidazole synthetase</fullName>
    </alternativeName>
</protein>
<dbReference type="FunFam" id="3.90.650.10:FF:000001">
    <property type="entry name" value="Phosphoribosylformylglycinamidine cyclo-ligase"/>
    <property type="match status" value="1"/>
</dbReference>
<evidence type="ECO:0000259" key="13">
    <source>
        <dbReference type="Pfam" id="PF00586"/>
    </source>
</evidence>
<dbReference type="SUPFAM" id="SSF55326">
    <property type="entry name" value="PurM N-terminal domain-like"/>
    <property type="match status" value="1"/>
</dbReference>
<evidence type="ECO:0000256" key="12">
    <source>
        <dbReference type="HAMAP-Rule" id="MF_00741"/>
    </source>
</evidence>
<comment type="catalytic activity">
    <reaction evidence="11 12">
        <text>2-formamido-N(1)-(5-O-phospho-beta-D-ribosyl)acetamidine + ATP = 5-amino-1-(5-phospho-beta-D-ribosyl)imidazole + ADP + phosphate + H(+)</text>
        <dbReference type="Rhea" id="RHEA:23032"/>
        <dbReference type="ChEBI" id="CHEBI:15378"/>
        <dbReference type="ChEBI" id="CHEBI:30616"/>
        <dbReference type="ChEBI" id="CHEBI:43474"/>
        <dbReference type="ChEBI" id="CHEBI:137981"/>
        <dbReference type="ChEBI" id="CHEBI:147287"/>
        <dbReference type="ChEBI" id="CHEBI:456216"/>
        <dbReference type="EC" id="6.3.3.1"/>
    </reaction>
</comment>
<name>A0A7C0Y4G8_DESA2</name>
<dbReference type="PANTHER" id="PTHR10520">
    <property type="entry name" value="TRIFUNCTIONAL PURINE BIOSYNTHETIC PROTEIN ADENOSINE-3-RELATED"/>
    <property type="match status" value="1"/>
</dbReference>
<evidence type="ECO:0000256" key="6">
    <source>
        <dbReference type="ARBA" id="ARBA00022741"/>
    </source>
</evidence>
<dbReference type="CDD" id="cd02196">
    <property type="entry name" value="PurM"/>
    <property type="match status" value="1"/>
</dbReference>
<proteinExistence type="inferred from homology"/>
<dbReference type="GO" id="GO:0005829">
    <property type="term" value="C:cytosol"/>
    <property type="evidence" value="ECO:0007669"/>
    <property type="project" value="TreeGrafter"/>
</dbReference>
<evidence type="ECO:0000256" key="3">
    <source>
        <dbReference type="ARBA" id="ARBA00013047"/>
    </source>
</evidence>
<dbReference type="UniPathway" id="UPA00074">
    <property type="reaction ID" value="UER00129"/>
</dbReference>
<dbReference type="Gene3D" id="3.90.650.10">
    <property type="entry name" value="PurM-like C-terminal domain"/>
    <property type="match status" value="1"/>
</dbReference>
<gene>
    <name evidence="12" type="primary">purM</name>
    <name evidence="15" type="ORF">ENG63_01105</name>
</gene>
<keyword evidence="7 12" id="KW-0067">ATP-binding</keyword>
<dbReference type="InterPro" id="IPR036921">
    <property type="entry name" value="PurM-like_N_sf"/>
</dbReference>
<dbReference type="GO" id="GO:0004637">
    <property type="term" value="F:phosphoribosylamine-glycine ligase activity"/>
    <property type="evidence" value="ECO:0007669"/>
    <property type="project" value="TreeGrafter"/>
</dbReference>
<evidence type="ECO:0000259" key="14">
    <source>
        <dbReference type="Pfam" id="PF02769"/>
    </source>
</evidence>
<dbReference type="GO" id="GO:0006189">
    <property type="term" value="P:'de novo' IMP biosynthetic process"/>
    <property type="evidence" value="ECO:0007669"/>
    <property type="project" value="UniProtKB-UniRule"/>
</dbReference>
<dbReference type="FunFam" id="3.30.1330.10:FF:000001">
    <property type="entry name" value="Phosphoribosylformylglycinamidine cyclo-ligase"/>
    <property type="match status" value="1"/>
</dbReference>
<dbReference type="GO" id="GO:0005524">
    <property type="term" value="F:ATP binding"/>
    <property type="evidence" value="ECO:0007669"/>
    <property type="project" value="UniProtKB-KW"/>
</dbReference>
<evidence type="ECO:0000256" key="4">
    <source>
        <dbReference type="ARBA" id="ARBA00020367"/>
    </source>
</evidence>
<evidence type="ECO:0000256" key="9">
    <source>
        <dbReference type="ARBA" id="ARBA00032931"/>
    </source>
</evidence>
<dbReference type="PANTHER" id="PTHR10520:SF12">
    <property type="entry name" value="TRIFUNCTIONAL PURINE BIOSYNTHETIC PROTEIN ADENOSINE-3"/>
    <property type="match status" value="1"/>
</dbReference>
<keyword evidence="12" id="KW-0658">Purine biosynthesis</keyword>
<evidence type="ECO:0000256" key="5">
    <source>
        <dbReference type="ARBA" id="ARBA00022598"/>
    </source>
</evidence>
<dbReference type="GO" id="GO:0046084">
    <property type="term" value="P:adenine biosynthetic process"/>
    <property type="evidence" value="ECO:0007669"/>
    <property type="project" value="TreeGrafter"/>
</dbReference>
<comment type="pathway">
    <text evidence="1 12">Purine metabolism; IMP biosynthesis via de novo pathway; 5-amino-1-(5-phospho-D-ribosyl)imidazole from N(2)-formyl-N(1)-(5-phospho-D-ribosyl)glycinamide: step 2/2.</text>
</comment>
<keyword evidence="5 12" id="KW-0436">Ligase</keyword>
<evidence type="ECO:0000256" key="7">
    <source>
        <dbReference type="ARBA" id="ARBA00022840"/>
    </source>
</evidence>
<dbReference type="InterPro" id="IPR010918">
    <property type="entry name" value="PurM-like_C_dom"/>
</dbReference>
<dbReference type="Proteomes" id="UP000886289">
    <property type="component" value="Unassembled WGS sequence"/>
</dbReference>
<comment type="caution">
    <text evidence="15">The sequence shown here is derived from an EMBL/GenBank/DDBJ whole genome shotgun (WGS) entry which is preliminary data.</text>
</comment>
<sequence length="347" mass="38597">MEEELTYEKAGVSLKRASEAINRIKKLVRKTHRTSVLSDIGHFAAFFAFDKERYKDPVLVSSTDGVGTKLKIAFMLDKHNTVGIDLVAMCVNDIIVHGATPLFFLDYIATGHLSPEKIEQIMEGIVEGCAQADCAIVGGEMAEMPDFYKPGEYDLAGFVVGIVDREKIIDGSEISVGHQIIGLASSGLHSNGYSLVRKLFFEQLKWPLDKYLESCQCTLGEELLKPTRIYVPAILNILKDFRIAGMAHITGGGIPENLSRILPKGCKAVIKKGSWKIPPIFQIIQQTGKIKEEEMIRTFNCGIGLILVVNAKYCDEVMDRLRGLKETPYIIGEILERKENESIVEFV</sequence>
<dbReference type="GO" id="GO:0004641">
    <property type="term" value="F:phosphoribosylformylglycinamidine cyclo-ligase activity"/>
    <property type="evidence" value="ECO:0007669"/>
    <property type="project" value="UniProtKB-UniRule"/>
</dbReference>
<dbReference type="Pfam" id="PF02769">
    <property type="entry name" value="AIRS_C"/>
    <property type="match status" value="1"/>
</dbReference>
<accession>A0A7C0Y4G8</accession>
<dbReference type="InterPro" id="IPR004733">
    <property type="entry name" value="PurM_cligase"/>
</dbReference>